<keyword evidence="2 5" id="KW-0808">Transferase</keyword>
<dbReference type="CDD" id="cd22979">
    <property type="entry name" value="DD_AK8"/>
    <property type="match status" value="1"/>
</dbReference>
<evidence type="ECO:0000313" key="7">
    <source>
        <dbReference type="Proteomes" id="UP001208570"/>
    </source>
</evidence>
<dbReference type="GO" id="GO:0005524">
    <property type="term" value="F:ATP binding"/>
    <property type="evidence" value="ECO:0007669"/>
    <property type="project" value="InterPro"/>
</dbReference>
<dbReference type="PANTHER" id="PTHR23359">
    <property type="entry name" value="NUCLEOTIDE KINASE"/>
    <property type="match status" value="1"/>
</dbReference>
<protein>
    <recommendedName>
        <fullName evidence="8">Adenylate kinase</fullName>
    </recommendedName>
</protein>
<reference evidence="6" key="1">
    <citation type="journal article" date="2023" name="Mol. Biol. Evol.">
        <title>Third-Generation Sequencing Reveals the Adaptive Role of the Epigenome in Three Deep-Sea Polychaetes.</title>
        <authorList>
            <person name="Perez M."/>
            <person name="Aroh O."/>
            <person name="Sun Y."/>
            <person name="Lan Y."/>
            <person name="Juniper S.K."/>
            <person name="Young C.R."/>
            <person name="Angers B."/>
            <person name="Qian P.Y."/>
        </authorList>
    </citation>
    <scope>NUCLEOTIDE SEQUENCE</scope>
    <source>
        <strain evidence="6">P08H-3</strain>
    </source>
</reference>
<dbReference type="EMBL" id="JAODUP010000156">
    <property type="protein sequence ID" value="KAK2159230.1"/>
    <property type="molecule type" value="Genomic_DNA"/>
</dbReference>
<dbReference type="InterPro" id="IPR027417">
    <property type="entry name" value="P-loop_NTPase"/>
</dbReference>
<dbReference type="PRINTS" id="PR00094">
    <property type="entry name" value="ADENYLTKNASE"/>
</dbReference>
<keyword evidence="3" id="KW-0547">Nucleotide-binding</keyword>
<evidence type="ECO:0000313" key="6">
    <source>
        <dbReference type="EMBL" id="KAK2159230.1"/>
    </source>
</evidence>
<dbReference type="AlphaFoldDB" id="A0AAD9JV32"/>
<dbReference type="InterPro" id="IPR036193">
    <property type="entry name" value="ADK_active_lid_dom_sf"/>
</dbReference>
<comment type="similarity">
    <text evidence="1 5">Belongs to the adenylate kinase family.</text>
</comment>
<dbReference type="SUPFAM" id="SSF47391">
    <property type="entry name" value="Dimerization-anchoring domain of cAMP-dependent PK regulatory subunit"/>
    <property type="match status" value="1"/>
</dbReference>
<dbReference type="HAMAP" id="MF_00235">
    <property type="entry name" value="Adenylate_kinase_Adk"/>
    <property type="match status" value="1"/>
</dbReference>
<dbReference type="Gene3D" id="1.20.890.10">
    <property type="entry name" value="cAMP-dependent protein kinase regulatory subunit, dimerization-anchoring domain"/>
    <property type="match status" value="1"/>
</dbReference>
<evidence type="ECO:0000256" key="5">
    <source>
        <dbReference type="RuleBase" id="RU003330"/>
    </source>
</evidence>
<accession>A0AAD9JV32</accession>
<dbReference type="CDD" id="cd01428">
    <property type="entry name" value="ADK"/>
    <property type="match status" value="2"/>
</dbReference>
<dbReference type="Gene3D" id="3.40.50.300">
    <property type="entry name" value="P-loop containing nucleotide triphosphate hydrolases"/>
    <property type="match status" value="2"/>
</dbReference>
<dbReference type="InterPro" id="IPR000850">
    <property type="entry name" value="Adenylat/UMP-CMP_kin"/>
</dbReference>
<keyword evidence="7" id="KW-1185">Reference proteome</keyword>
<evidence type="ECO:0008006" key="8">
    <source>
        <dbReference type="Google" id="ProtNLM"/>
    </source>
</evidence>
<dbReference type="SUPFAM" id="SSF52540">
    <property type="entry name" value="P-loop containing nucleoside triphosphate hydrolases"/>
    <property type="match status" value="2"/>
</dbReference>
<gene>
    <name evidence="6" type="ORF">LSH36_156g09020</name>
</gene>
<sequence length="479" mass="54168">MDASKRPLRIPPAFATYAEKHEIFEMYKRLLEQLLVNKPDDPIMFLIEELKKDNDDVPQVIILGPPASGKRSIAKMVCNKLRTAHVTTESIIEEADTNLKNEAQQIQESGGKIPMELWVKMVKNRLSLFDCVKKGWVMDTFPEDREQALALQASGIYPKHVVLLEAPDTVLIERAAGKRVDPKTGDVYHVTFDWPSSPDVAGRLKEATGTSEEEIVKRLVHYHRHVDGILQCYDKVFKKFNADQPKSDVFAQVMTFLVSKSRSVAPHTPRIVLLGATGSGKGVQATLLANKYNIVNVSMGKLIKQAIADETKSGLACKPYVEKEMLVPDAIVLNILKERLTQLDCVSRGWVLHGYPRTREQAEQLTGAGLAPNRVFFLGVPTDSVLERLTLRATDPVTGDRYHMLYNPPRTQEVKDRLKIRPKDTDEAVRKRQSQYQTYIEELQDFYTFGQHINADQDPHTVFESIESMIVNQLPKPLE</sequence>
<dbReference type="Pfam" id="PF00406">
    <property type="entry name" value="ADK"/>
    <property type="match status" value="2"/>
</dbReference>
<evidence type="ECO:0000256" key="4">
    <source>
        <dbReference type="ARBA" id="ARBA00022777"/>
    </source>
</evidence>
<dbReference type="GO" id="GO:0004017">
    <property type="term" value="F:AMP kinase activity"/>
    <property type="evidence" value="ECO:0007669"/>
    <property type="project" value="InterPro"/>
</dbReference>
<comment type="caution">
    <text evidence="6">The sequence shown here is derived from an EMBL/GenBank/DDBJ whole genome shotgun (WGS) entry which is preliminary data.</text>
</comment>
<proteinExistence type="inferred from homology"/>
<keyword evidence="4 5" id="KW-0418">Kinase</keyword>
<dbReference type="Proteomes" id="UP001208570">
    <property type="component" value="Unassembled WGS sequence"/>
</dbReference>
<evidence type="ECO:0000256" key="3">
    <source>
        <dbReference type="ARBA" id="ARBA00022741"/>
    </source>
</evidence>
<name>A0AAD9JV32_9ANNE</name>
<dbReference type="SUPFAM" id="SSF57774">
    <property type="entry name" value="Microbial and mitochondrial ADK, insert 'zinc finger' domain"/>
    <property type="match status" value="2"/>
</dbReference>
<evidence type="ECO:0000256" key="1">
    <source>
        <dbReference type="ARBA" id="ARBA00007220"/>
    </source>
</evidence>
<evidence type="ECO:0000256" key="2">
    <source>
        <dbReference type="ARBA" id="ARBA00022679"/>
    </source>
</evidence>
<organism evidence="6 7">
    <name type="scientific">Paralvinella palmiformis</name>
    <dbReference type="NCBI Taxonomy" id="53620"/>
    <lineage>
        <taxon>Eukaryota</taxon>
        <taxon>Metazoa</taxon>
        <taxon>Spiralia</taxon>
        <taxon>Lophotrochozoa</taxon>
        <taxon>Annelida</taxon>
        <taxon>Polychaeta</taxon>
        <taxon>Sedentaria</taxon>
        <taxon>Canalipalpata</taxon>
        <taxon>Terebellida</taxon>
        <taxon>Terebelliformia</taxon>
        <taxon>Alvinellidae</taxon>
        <taxon>Paralvinella</taxon>
    </lineage>
</organism>